<evidence type="ECO:0000256" key="2">
    <source>
        <dbReference type="PROSITE-ProRule" id="PRU00103"/>
    </source>
</evidence>
<evidence type="ECO:0000256" key="1">
    <source>
        <dbReference type="ARBA" id="ARBA00022737"/>
    </source>
</evidence>
<reference evidence="4" key="2">
    <citation type="journal article" date="2023" name="Science">
        <title>Genomic signatures of disease resistance in endangered staghorn corals.</title>
        <authorList>
            <person name="Vollmer S.V."/>
            <person name="Selwyn J.D."/>
            <person name="Despard B.A."/>
            <person name="Roesel C.L."/>
        </authorList>
    </citation>
    <scope>NUCLEOTIDE SEQUENCE</scope>
    <source>
        <strain evidence="4">K2</strain>
    </source>
</reference>
<dbReference type="AlphaFoldDB" id="A0AAD9PSD3"/>
<dbReference type="PANTHER" id="PTHR10648">
    <property type="entry name" value="SERINE/THREONINE-PROTEIN PHOSPHATASE PP2A 65 KDA REGULATORY SUBUNIT"/>
    <property type="match status" value="1"/>
</dbReference>
<gene>
    <name evidence="4" type="ORF">P5673_031731</name>
</gene>
<dbReference type="PRINTS" id="PR00081">
    <property type="entry name" value="GDHRDH"/>
</dbReference>
<feature type="compositionally biased region" description="Acidic residues" evidence="3">
    <location>
        <begin position="244"/>
        <end position="260"/>
    </location>
</feature>
<dbReference type="GO" id="GO:0019888">
    <property type="term" value="F:protein phosphatase regulator activity"/>
    <property type="evidence" value="ECO:0007669"/>
    <property type="project" value="TreeGrafter"/>
</dbReference>
<feature type="region of interest" description="Disordered" evidence="3">
    <location>
        <begin position="1173"/>
        <end position="1200"/>
    </location>
</feature>
<evidence type="ECO:0000313" key="5">
    <source>
        <dbReference type="Proteomes" id="UP001249851"/>
    </source>
</evidence>
<dbReference type="Gene3D" id="3.40.50.720">
    <property type="entry name" value="NAD(P)-binding Rossmann-like Domain"/>
    <property type="match status" value="1"/>
</dbReference>
<name>A0AAD9PSD3_ACRCE</name>
<evidence type="ECO:0000313" key="4">
    <source>
        <dbReference type="EMBL" id="KAK2548124.1"/>
    </source>
</evidence>
<dbReference type="InterPro" id="IPR011989">
    <property type="entry name" value="ARM-like"/>
</dbReference>
<organism evidence="4 5">
    <name type="scientific">Acropora cervicornis</name>
    <name type="common">Staghorn coral</name>
    <dbReference type="NCBI Taxonomy" id="6130"/>
    <lineage>
        <taxon>Eukaryota</taxon>
        <taxon>Metazoa</taxon>
        <taxon>Cnidaria</taxon>
        <taxon>Anthozoa</taxon>
        <taxon>Hexacorallia</taxon>
        <taxon>Scleractinia</taxon>
        <taxon>Astrocoeniina</taxon>
        <taxon>Acroporidae</taxon>
        <taxon>Acropora</taxon>
    </lineage>
</organism>
<sequence length="1213" mass="135850">MKIREKVAIVTGGAQGIGEHVCRAILERGGKVSVLDKDEERGVLLKDELENQYGSGRVIFIVCDVTSSIQMKDSFMKTKDTFGQINIVCNNAGIVSENEIENWNEIVDVNLKGVILGQFLAILYMGVSNGGEGGTIVNVSSMAAISPMSIEQSIYTATKYGVLGLTQSSKMSSSLNEHYKRGNPELFNYYSKLGLISPELVANGVIELIEDESKHASVMAITKKRGIQMLKANVHFHIEHADAPEEEEQEDESYEMDQEESSLQSYATSEESLSPIIRMERFMLSDIIVNRQRAARCCQDALRSSKTKEEVYHVLRLMVRLSDDVEPSVRVELMEQVPHVAVYCYEHHSMMEAVPQYILFIVLRFLTDSNNQVRKTSQAALLVLLEQEVVEREDIEEQVCPVLLQLTGGESNDDYRSEAVALMSKMAPLVGQDITERYFLPRFKALCSDPLFHVRKVCASNFGEMCSVLGPDVTSEQMLPAFFKLCQDGVWGVRKACAECYMSVSTTSPKVMRKNELSQFFISLLCDKSRWVQMAAYQSLGPFISTFADPTESGFYVSEEGILCAVPPRELETLTLPRQTEGEATANQSTTGDSTFENVSVLVGSSKETIHPSDRQSSPEAHTTDSGYISPPEITSHDTDIHVNPENGKDAKTLDQISSRDSRNNFKQHLTTDLDEVDDKYFDSFLYWRTPLPQVDLELEDFPCSEKDDSGDKGLELSAASLVNKAEVSGVSDIRDHSNLNLAFMSHHPKLAFMHGDDDSDEEDSIPLYSLTDDFHGRHVDHGIGRRFDYDDYRKLNLSHTSSFEEDLLIADQIVAPPVQDVIPQPLLDHYISMTEPAKAQTIDTEIVRHCAFSLPAVALTLGRKNWPCLRDTYELLSSDMQWKVRRTLAFSIHELALVLGCEITRIELVRIGVLKHLADFIKQVLQFICPIAISLATDRVADVRTIAFKLIGVLLQRLHTCSEDGPVHKFVCDIINKFAHSPQWTRRQAYAQLCQNLLEQNAETGEQFSQEFLPSLLFLLVDPVPNVRLSLARTLAQCILLSGRDAINSAIQRLQDDSDRDVRYFAGVEEDALDVTFQDPPVSSESVHACSHKEEFGHLNEIPSGLSDAVHLKETVDDHNVDTEELGRVEHLLLLGSEHAFSDENYTEVTIETSERNEFEENERRLLAEADALSVDASVHPVEEETNNRSENASKVDEDCVGACETENSNDF</sequence>
<dbReference type="PROSITE" id="PS50077">
    <property type="entry name" value="HEAT_REPEAT"/>
    <property type="match status" value="2"/>
</dbReference>
<dbReference type="Pfam" id="PF00106">
    <property type="entry name" value="adh_short"/>
    <property type="match status" value="1"/>
</dbReference>
<feature type="compositionally biased region" description="Basic and acidic residues" evidence="3">
    <location>
        <begin position="635"/>
        <end position="652"/>
    </location>
</feature>
<dbReference type="PANTHER" id="PTHR10648:SF1">
    <property type="entry name" value="SERINE_THREONINE-PROTEIN PHOSPHATASE 4 REGULATORY SUBUNIT 1"/>
    <property type="match status" value="1"/>
</dbReference>
<proteinExistence type="predicted"/>
<evidence type="ECO:0000256" key="3">
    <source>
        <dbReference type="SAM" id="MobiDB-lite"/>
    </source>
</evidence>
<dbReference type="Gene3D" id="1.25.10.10">
    <property type="entry name" value="Leucine-rich Repeat Variant"/>
    <property type="match status" value="2"/>
</dbReference>
<accession>A0AAD9PSD3</accession>
<feature type="region of interest" description="Disordered" evidence="3">
    <location>
        <begin position="243"/>
        <end position="269"/>
    </location>
</feature>
<feature type="repeat" description="HEAT" evidence="2">
    <location>
        <begin position="439"/>
        <end position="477"/>
    </location>
</feature>
<dbReference type="InterPro" id="IPR036291">
    <property type="entry name" value="NAD(P)-bd_dom_sf"/>
</dbReference>
<dbReference type="SUPFAM" id="SSF51735">
    <property type="entry name" value="NAD(P)-binding Rossmann-fold domains"/>
    <property type="match status" value="1"/>
</dbReference>
<dbReference type="InterPro" id="IPR002347">
    <property type="entry name" value="SDR_fam"/>
</dbReference>
<feature type="compositionally biased region" description="Basic and acidic residues" evidence="3">
    <location>
        <begin position="1182"/>
        <end position="1199"/>
    </location>
</feature>
<dbReference type="InterPro" id="IPR016024">
    <property type="entry name" value="ARM-type_fold"/>
</dbReference>
<keyword evidence="1" id="KW-0677">Repeat</keyword>
<feature type="region of interest" description="Disordered" evidence="3">
    <location>
        <begin position="575"/>
        <end position="652"/>
    </location>
</feature>
<feature type="compositionally biased region" description="Polar residues" evidence="3">
    <location>
        <begin position="585"/>
        <end position="598"/>
    </location>
</feature>
<dbReference type="GO" id="GO:0005737">
    <property type="term" value="C:cytoplasm"/>
    <property type="evidence" value="ECO:0007669"/>
    <property type="project" value="TreeGrafter"/>
</dbReference>
<feature type="compositionally biased region" description="Polar residues" evidence="3">
    <location>
        <begin position="615"/>
        <end position="627"/>
    </location>
</feature>
<feature type="repeat" description="HEAT" evidence="2">
    <location>
        <begin position="1013"/>
        <end position="1050"/>
    </location>
</feature>
<dbReference type="Proteomes" id="UP001249851">
    <property type="component" value="Unassembled WGS sequence"/>
</dbReference>
<dbReference type="InterPro" id="IPR021133">
    <property type="entry name" value="HEAT_type_2"/>
</dbReference>
<dbReference type="PRINTS" id="PR00080">
    <property type="entry name" value="SDRFAMILY"/>
</dbReference>
<reference evidence="4" key="1">
    <citation type="journal article" date="2023" name="G3 (Bethesda)">
        <title>Whole genome assembly and annotation of the endangered Caribbean coral Acropora cervicornis.</title>
        <authorList>
            <person name="Selwyn J.D."/>
            <person name="Vollmer S.V."/>
        </authorList>
    </citation>
    <scope>NUCLEOTIDE SEQUENCE</scope>
    <source>
        <strain evidence="4">K2</strain>
    </source>
</reference>
<dbReference type="SUPFAM" id="SSF48371">
    <property type="entry name" value="ARM repeat"/>
    <property type="match status" value="1"/>
</dbReference>
<keyword evidence="5" id="KW-1185">Reference proteome</keyword>
<dbReference type="InterPro" id="IPR051023">
    <property type="entry name" value="PP2A_Regulatory_Subunit_A"/>
</dbReference>
<dbReference type="EMBL" id="JARQWQ010000155">
    <property type="protein sequence ID" value="KAK2548124.1"/>
    <property type="molecule type" value="Genomic_DNA"/>
</dbReference>
<protein>
    <submittedName>
        <fullName evidence="4">Serine/threonine-protein phosphatase 4 regulatory subunit 1</fullName>
    </submittedName>
</protein>
<comment type="caution">
    <text evidence="4">The sequence shown here is derived from an EMBL/GenBank/DDBJ whole genome shotgun (WGS) entry which is preliminary data.</text>
</comment>